<dbReference type="InterPro" id="IPR000281">
    <property type="entry name" value="HTH_RpiR"/>
</dbReference>
<comment type="caution">
    <text evidence="3">The sequence shown here is derived from an EMBL/GenBank/DDBJ whole genome shotgun (WGS) entry which is preliminary data.</text>
</comment>
<evidence type="ECO:0000313" key="2">
    <source>
        <dbReference type="EMBL" id="GEQ48169.1"/>
    </source>
</evidence>
<dbReference type="EMBL" id="BKBQ01000001">
    <property type="protein sequence ID" value="GEQ53177.1"/>
    <property type="molecule type" value="Genomic_DNA"/>
</dbReference>
<reference evidence="3" key="2">
    <citation type="journal article" date="2020" name="Int. Dairy J.">
        <title>Lactic acid bacterial diversity in Brie cheese focusing on salt concentration and pH of isolation medium and characterisation of halophilic and alkaliphilic lactic acid bacterial isolates.</title>
        <authorList>
            <person name="Unno R."/>
            <person name="Matsutani M."/>
            <person name="Suzuki T."/>
            <person name="Kodama K."/>
            <person name="Matsushita H."/>
            <person name="Yamasato K."/>
            <person name="Koizumi Y."/>
            <person name="Ishikawa M."/>
        </authorList>
    </citation>
    <scope>NUCLEOTIDE SEQUENCE</scope>
    <source>
        <strain evidence="3">7C1</strain>
        <strain evidence="2">8C4</strain>
    </source>
</reference>
<dbReference type="RefSeq" id="WP_202583398.1">
    <property type="nucleotide sequence ID" value="NZ_BKBO01000001.1"/>
</dbReference>
<dbReference type="PROSITE" id="PS51071">
    <property type="entry name" value="HTH_RPIR"/>
    <property type="match status" value="1"/>
</dbReference>
<feature type="domain" description="HTH rpiR-type" evidence="1">
    <location>
        <begin position="4"/>
        <end position="80"/>
    </location>
</feature>
<accession>A0AAN4RIB7</accession>
<dbReference type="SUPFAM" id="SSF46689">
    <property type="entry name" value="Homeodomain-like"/>
    <property type="match status" value="1"/>
</dbReference>
<dbReference type="Gene3D" id="3.40.50.10490">
    <property type="entry name" value="Glucose-6-phosphate isomerase like protein, domain 1"/>
    <property type="match status" value="1"/>
</dbReference>
<dbReference type="SUPFAM" id="SSF53697">
    <property type="entry name" value="SIS domain"/>
    <property type="match status" value="1"/>
</dbReference>
<dbReference type="GO" id="GO:0003677">
    <property type="term" value="F:DNA binding"/>
    <property type="evidence" value="ECO:0007669"/>
    <property type="project" value="InterPro"/>
</dbReference>
<dbReference type="GO" id="GO:0003700">
    <property type="term" value="F:DNA-binding transcription factor activity"/>
    <property type="evidence" value="ECO:0007669"/>
    <property type="project" value="InterPro"/>
</dbReference>
<dbReference type="PANTHER" id="PTHR30514">
    <property type="entry name" value="GLUCOKINASE"/>
    <property type="match status" value="1"/>
</dbReference>
<reference evidence="3" key="1">
    <citation type="submission" date="2019-08" db="EMBL/GenBank/DDBJ databases">
        <authorList>
            <person name="Ishikawa M."/>
            <person name="Suzuki T."/>
            <person name="Matsutani M."/>
        </authorList>
    </citation>
    <scope>NUCLEOTIDE SEQUENCE</scope>
    <source>
        <strain evidence="3">7C1</strain>
        <strain evidence="2">8C4</strain>
    </source>
</reference>
<name>A0AAN4RIB7_9ENTE</name>
<evidence type="ECO:0000313" key="4">
    <source>
        <dbReference type="Proteomes" id="UP000886597"/>
    </source>
</evidence>
<evidence type="ECO:0000313" key="5">
    <source>
        <dbReference type="Proteomes" id="UP000886607"/>
    </source>
</evidence>
<dbReference type="GO" id="GO:1901135">
    <property type="term" value="P:carbohydrate derivative metabolic process"/>
    <property type="evidence" value="ECO:0007669"/>
    <property type="project" value="InterPro"/>
</dbReference>
<keyword evidence="5" id="KW-1185">Reference proteome</keyword>
<gene>
    <name evidence="3" type="primary">rpiR_1</name>
    <name evidence="2" type="ORF">TK11N_00210</name>
    <name evidence="3" type="ORF">TK2N_00210</name>
</gene>
<dbReference type="Proteomes" id="UP000886597">
    <property type="component" value="Unassembled WGS sequence"/>
</dbReference>
<dbReference type="InterPro" id="IPR046348">
    <property type="entry name" value="SIS_dom_sf"/>
</dbReference>
<dbReference type="InterPro" id="IPR036388">
    <property type="entry name" value="WH-like_DNA-bd_sf"/>
</dbReference>
<protein>
    <submittedName>
        <fullName evidence="3">RpiR family transcriptional regulator</fullName>
    </submittedName>
</protein>
<dbReference type="Gene3D" id="1.10.10.10">
    <property type="entry name" value="Winged helix-like DNA-binding domain superfamily/Winged helix DNA-binding domain"/>
    <property type="match status" value="1"/>
</dbReference>
<dbReference type="PANTHER" id="PTHR30514:SF1">
    <property type="entry name" value="HTH-TYPE TRANSCRIPTIONAL REGULATOR HEXR-RELATED"/>
    <property type="match status" value="1"/>
</dbReference>
<proteinExistence type="predicted"/>
<dbReference type="AlphaFoldDB" id="A0AAN4RIB7"/>
<evidence type="ECO:0000259" key="1">
    <source>
        <dbReference type="PROSITE" id="PS51071"/>
    </source>
</evidence>
<dbReference type="EMBL" id="BKBO01000001">
    <property type="protein sequence ID" value="GEQ48169.1"/>
    <property type="molecule type" value="Genomic_DNA"/>
</dbReference>
<sequence>MSGGLILSIQDILNHYQTNDTEYIIAQYLLNNLYRQSITITDIAKACHLSEASVTRFSKKLGYEGFSEFKKDYFLMQLEENEMELDLLARKEKQPINKLLLAELQTVSDEFNTFINHFDPKQLETISKKIQESQRIYLFSTLIPGNITMILQTVLLNCGKEAIYPVDGRKQHEIIPYLKKDDLVIVVSLEGSLVMQKDLTLSIINSKASNVLITQNPHMKLSSLFDTVVSLGNHDLERTGKYKLLAFVELLGNHYMVENKKTQ</sequence>
<dbReference type="GO" id="GO:0097367">
    <property type="term" value="F:carbohydrate derivative binding"/>
    <property type="evidence" value="ECO:0007669"/>
    <property type="project" value="InterPro"/>
</dbReference>
<evidence type="ECO:0000313" key="3">
    <source>
        <dbReference type="EMBL" id="GEQ53177.1"/>
    </source>
</evidence>
<dbReference type="InterPro" id="IPR009057">
    <property type="entry name" value="Homeodomain-like_sf"/>
</dbReference>
<dbReference type="Pfam" id="PF01418">
    <property type="entry name" value="HTH_6"/>
    <property type="match status" value="1"/>
</dbReference>
<organism evidence="3 4">
    <name type="scientific">Tetragenococcus koreensis</name>
    <dbReference type="NCBI Taxonomy" id="290335"/>
    <lineage>
        <taxon>Bacteria</taxon>
        <taxon>Bacillati</taxon>
        <taxon>Bacillota</taxon>
        <taxon>Bacilli</taxon>
        <taxon>Lactobacillales</taxon>
        <taxon>Enterococcaceae</taxon>
        <taxon>Tetragenococcus</taxon>
    </lineage>
</organism>
<dbReference type="Proteomes" id="UP000886607">
    <property type="component" value="Unassembled WGS sequence"/>
</dbReference>
<dbReference type="InterPro" id="IPR047640">
    <property type="entry name" value="RpiR-like"/>
</dbReference>